<keyword evidence="6" id="KW-0375">Hydrogen ion transport</keyword>
<evidence type="ECO:0000256" key="2">
    <source>
        <dbReference type="ARBA" id="ARBA00006810"/>
    </source>
</evidence>
<evidence type="ECO:0000256" key="12">
    <source>
        <dbReference type="SAM" id="Phobius"/>
    </source>
</evidence>
<keyword evidence="4" id="KW-0138">CF(0)</keyword>
<sequence>MDNMFEGLWSLTTQFSAIIITTILICAICITYNIKVRGQEEDKELSGMIVIIDMFVSSVENLVVSIMGKKYRKLTPYFLYICLYIIVGSLVSLLGFESPSSSYTITLSMAFVTFVMIYYFAFKYQKWAYLKRYINPIEIFTQFTPLLSMSFRLFGNLLGGSIILGLVYALFIGFQSSWAHGTISFGDEGMHWPSFGIWNAGVLEDDNAWKMQYTYWWSGVNIFTSAITPFLHMYFDMFDAVIQAVVFTMLSLSYWAEGMGEEQELTHKGEDRNSSKRTQKLKKIELQK</sequence>
<dbReference type="NCBIfam" id="NF004485">
    <property type="entry name" value="PRK05815.3-3"/>
    <property type="match status" value="1"/>
</dbReference>
<comment type="subcellular location">
    <subcellularLocation>
        <location evidence="1">Membrane</location>
        <topology evidence="1">Multi-pass membrane protein</topology>
    </subcellularLocation>
</comment>
<evidence type="ECO:0000256" key="8">
    <source>
        <dbReference type="ARBA" id="ARBA00023065"/>
    </source>
</evidence>
<dbReference type="PANTHER" id="PTHR42823">
    <property type="entry name" value="ATP SYNTHASE SUBUNIT A, CHLOROPLASTIC"/>
    <property type="match status" value="1"/>
</dbReference>
<keyword evidence="9 12" id="KW-0472">Membrane</keyword>
<dbReference type="GO" id="GO:0005886">
    <property type="term" value="C:plasma membrane"/>
    <property type="evidence" value="ECO:0007669"/>
    <property type="project" value="TreeGrafter"/>
</dbReference>
<dbReference type="GO" id="GO:0045259">
    <property type="term" value="C:proton-transporting ATP synthase complex"/>
    <property type="evidence" value="ECO:0007669"/>
    <property type="project" value="UniProtKB-KW"/>
</dbReference>
<dbReference type="EMBL" id="CP024968">
    <property type="protein sequence ID" value="ATZ20638.1"/>
    <property type="molecule type" value="Genomic_DNA"/>
</dbReference>
<dbReference type="KEGG" id="mcol:MCOLE_v1c01230"/>
<feature type="transmembrane region" description="Helical" evidence="12">
    <location>
        <begin position="213"/>
        <end position="231"/>
    </location>
</feature>
<organism evidence="13 14">
    <name type="scientific">Mesoplasma coleopterae</name>
    <dbReference type="NCBI Taxonomy" id="324078"/>
    <lineage>
        <taxon>Bacteria</taxon>
        <taxon>Bacillati</taxon>
        <taxon>Mycoplasmatota</taxon>
        <taxon>Mollicutes</taxon>
        <taxon>Entomoplasmatales</taxon>
        <taxon>Entomoplasmataceae</taxon>
        <taxon>Mesoplasma</taxon>
    </lineage>
</organism>
<dbReference type="AlphaFoldDB" id="A0A2K8P2A7"/>
<evidence type="ECO:0000256" key="1">
    <source>
        <dbReference type="ARBA" id="ARBA00004141"/>
    </source>
</evidence>
<feature type="transmembrane region" description="Helical" evidence="12">
    <location>
        <begin position="153"/>
        <end position="174"/>
    </location>
</feature>
<dbReference type="InterPro" id="IPR045082">
    <property type="entry name" value="ATP_syn_F0_a_bact/chloroplast"/>
</dbReference>
<evidence type="ECO:0000256" key="9">
    <source>
        <dbReference type="ARBA" id="ARBA00023136"/>
    </source>
</evidence>
<evidence type="ECO:0000313" key="14">
    <source>
        <dbReference type="Proteomes" id="UP000232221"/>
    </source>
</evidence>
<dbReference type="Pfam" id="PF00119">
    <property type="entry name" value="ATP-synt_A"/>
    <property type="match status" value="1"/>
</dbReference>
<dbReference type="InterPro" id="IPR023011">
    <property type="entry name" value="ATP_synth_F0_asu_AS"/>
</dbReference>
<gene>
    <name evidence="13" type="primary">atpB</name>
    <name evidence="13" type="ORF">MCOLE_v1c01230</name>
</gene>
<feature type="transmembrane region" description="Helical" evidence="12">
    <location>
        <begin position="102"/>
        <end position="122"/>
    </location>
</feature>
<dbReference type="Proteomes" id="UP000232221">
    <property type="component" value="Chromosome"/>
</dbReference>
<evidence type="ECO:0000256" key="11">
    <source>
        <dbReference type="SAM" id="MobiDB-lite"/>
    </source>
</evidence>
<feature type="transmembrane region" description="Helical" evidence="12">
    <location>
        <begin position="15"/>
        <end position="34"/>
    </location>
</feature>
<dbReference type="CDD" id="cd00310">
    <property type="entry name" value="ATP-synt_Fo_a_6"/>
    <property type="match status" value="1"/>
</dbReference>
<feature type="region of interest" description="Disordered" evidence="11">
    <location>
        <begin position="265"/>
        <end position="288"/>
    </location>
</feature>
<dbReference type="InterPro" id="IPR035908">
    <property type="entry name" value="F0_ATP_A_sf"/>
</dbReference>
<evidence type="ECO:0000313" key="13">
    <source>
        <dbReference type="EMBL" id="ATZ20638.1"/>
    </source>
</evidence>
<dbReference type="SUPFAM" id="SSF81336">
    <property type="entry name" value="F1F0 ATP synthase subunit A"/>
    <property type="match status" value="1"/>
</dbReference>
<dbReference type="InterPro" id="IPR000568">
    <property type="entry name" value="ATP_synth_F0_asu"/>
</dbReference>
<evidence type="ECO:0000256" key="4">
    <source>
        <dbReference type="ARBA" id="ARBA00022547"/>
    </source>
</evidence>
<accession>A0A2K8P2A7</accession>
<keyword evidence="7 12" id="KW-1133">Transmembrane helix</keyword>
<dbReference type="PROSITE" id="PS00449">
    <property type="entry name" value="ATPASE_A"/>
    <property type="match status" value="1"/>
</dbReference>
<feature type="transmembrane region" description="Helical" evidence="12">
    <location>
        <begin position="77"/>
        <end position="96"/>
    </location>
</feature>
<evidence type="ECO:0000256" key="5">
    <source>
        <dbReference type="ARBA" id="ARBA00022692"/>
    </source>
</evidence>
<proteinExistence type="inferred from homology"/>
<protein>
    <submittedName>
        <fullName evidence="13">F0F1 ATP synthase subunit A</fullName>
    </submittedName>
</protein>
<keyword evidence="3" id="KW-0813">Transport</keyword>
<evidence type="ECO:0000256" key="7">
    <source>
        <dbReference type="ARBA" id="ARBA00022989"/>
    </source>
</evidence>
<feature type="compositionally biased region" description="Basic and acidic residues" evidence="11">
    <location>
        <begin position="265"/>
        <end position="274"/>
    </location>
</feature>
<keyword evidence="5 12" id="KW-0812">Transmembrane</keyword>
<keyword evidence="14" id="KW-1185">Reference proteome</keyword>
<evidence type="ECO:0000256" key="6">
    <source>
        <dbReference type="ARBA" id="ARBA00022781"/>
    </source>
</evidence>
<dbReference type="PANTHER" id="PTHR42823:SF3">
    <property type="entry name" value="ATP SYNTHASE SUBUNIT A, CHLOROPLASTIC"/>
    <property type="match status" value="1"/>
</dbReference>
<evidence type="ECO:0000256" key="10">
    <source>
        <dbReference type="ARBA" id="ARBA00023310"/>
    </source>
</evidence>
<keyword evidence="10" id="KW-0066">ATP synthesis</keyword>
<evidence type="ECO:0000256" key="3">
    <source>
        <dbReference type="ARBA" id="ARBA00022448"/>
    </source>
</evidence>
<dbReference type="GO" id="GO:0042777">
    <property type="term" value="P:proton motive force-driven plasma membrane ATP synthesis"/>
    <property type="evidence" value="ECO:0007669"/>
    <property type="project" value="TreeGrafter"/>
</dbReference>
<keyword evidence="8" id="KW-0406">Ion transport</keyword>
<name>A0A2K8P2A7_9MOLU</name>
<dbReference type="GO" id="GO:0046933">
    <property type="term" value="F:proton-transporting ATP synthase activity, rotational mechanism"/>
    <property type="evidence" value="ECO:0007669"/>
    <property type="project" value="TreeGrafter"/>
</dbReference>
<comment type="similarity">
    <text evidence="2">Belongs to the ATPase A chain family.</text>
</comment>
<dbReference type="Gene3D" id="1.20.120.220">
    <property type="entry name" value="ATP synthase, F0 complex, subunit A"/>
    <property type="match status" value="1"/>
</dbReference>
<reference evidence="13 14" key="1">
    <citation type="submission" date="2017-11" db="EMBL/GenBank/DDBJ databases">
        <title>Genome sequence of Mesoplasma coleopterae BARC 779 (ATCC 49583).</title>
        <authorList>
            <person name="Lo W.-S."/>
            <person name="Kuo C.-H."/>
        </authorList>
    </citation>
    <scope>NUCLEOTIDE SEQUENCE [LARGE SCALE GENOMIC DNA]</scope>
    <source>
        <strain evidence="13 14">BARC 779</strain>
    </source>
</reference>